<evidence type="ECO:0000313" key="2">
    <source>
        <dbReference type="Proteomes" id="UP001055811"/>
    </source>
</evidence>
<name>A0ACB9AMJ4_CICIN</name>
<comment type="caution">
    <text evidence="1">The sequence shown here is derived from an EMBL/GenBank/DDBJ whole genome shotgun (WGS) entry which is preliminary data.</text>
</comment>
<protein>
    <submittedName>
        <fullName evidence="1">Uncharacterized protein</fullName>
    </submittedName>
</protein>
<evidence type="ECO:0000313" key="1">
    <source>
        <dbReference type="EMBL" id="KAI3711442.1"/>
    </source>
</evidence>
<organism evidence="1 2">
    <name type="scientific">Cichorium intybus</name>
    <name type="common">Chicory</name>
    <dbReference type="NCBI Taxonomy" id="13427"/>
    <lineage>
        <taxon>Eukaryota</taxon>
        <taxon>Viridiplantae</taxon>
        <taxon>Streptophyta</taxon>
        <taxon>Embryophyta</taxon>
        <taxon>Tracheophyta</taxon>
        <taxon>Spermatophyta</taxon>
        <taxon>Magnoliopsida</taxon>
        <taxon>eudicotyledons</taxon>
        <taxon>Gunneridae</taxon>
        <taxon>Pentapetalae</taxon>
        <taxon>asterids</taxon>
        <taxon>campanulids</taxon>
        <taxon>Asterales</taxon>
        <taxon>Asteraceae</taxon>
        <taxon>Cichorioideae</taxon>
        <taxon>Cichorieae</taxon>
        <taxon>Cichoriinae</taxon>
        <taxon>Cichorium</taxon>
    </lineage>
</organism>
<dbReference type="EMBL" id="CM042015">
    <property type="protein sequence ID" value="KAI3711442.1"/>
    <property type="molecule type" value="Genomic_DNA"/>
</dbReference>
<reference evidence="2" key="1">
    <citation type="journal article" date="2022" name="Mol. Ecol. Resour.">
        <title>The genomes of chicory, endive, great burdock and yacon provide insights into Asteraceae palaeo-polyploidization history and plant inulin production.</title>
        <authorList>
            <person name="Fan W."/>
            <person name="Wang S."/>
            <person name="Wang H."/>
            <person name="Wang A."/>
            <person name="Jiang F."/>
            <person name="Liu H."/>
            <person name="Zhao H."/>
            <person name="Xu D."/>
            <person name="Zhang Y."/>
        </authorList>
    </citation>
    <scope>NUCLEOTIDE SEQUENCE [LARGE SCALE GENOMIC DNA]</scope>
    <source>
        <strain evidence="2">cv. Punajuju</strain>
    </source>
</reference>
<keyword evidence="2" id="KW-1185">Reference proteome</keyword>
<reference evidence="1 2" key="2">
    <citation type="journal article" date="2022" name="Mol. Ecol. Resour.">
        <title>The genomes of chicory, endive, great burdock and yacon provide insights into Asteraceae paleo-polyploidization history and plant inulin production.</title>
        <authorList>
            <person name="Fan W."/>
            <person name="Wang S."/>
            <person name="Wang H."/>
            <person name="Wang A."/>
            <person name="Jiang F."/>
            <person name="Liu H."/>
            <person name="Zhao H."/>
            <person name="Xu D."/>
            <person name="Zhang Y."/>
        </authorList>
    </citation>
    <scope>NUCLEOTIDE SEQUENCE [LARGE SCALE GENOMIC DNA]</scope>
    <source>
        <strain evidence="2">cv. Punajuju</strain>
        <tissue evidence="1">Leaves</tissue>
    </source>
</reference>
<sequence length="268" mass="30607">MDNHHRDSLDDIFQDCAKKSIPKHPHVGTLYKVSLPSNFTGMEVSVVHLQSSSVWSQGANLGYFHVPSRIIPEPNVTWLDIVFSNLGNWSSYYYNMPDYTFVTPILGFSAYGVTQTKGQNGDFTSTTTKLKLALVKHPIMVHFPSLWLPQGECVNFYLNGSTAITNMSLYHTCDVWGQGYFAIVVRVPPSHHIWRWWFFGFGTGSIGFMLCGFVLFKVIRYIEKRKIQMMELQSEKTEVLDIKYVGHSRMPSAFGIRTQPVLEDDYCP</sequence>
<accession>A0ACB9AMJ4</accession>
<gene>
    <name evidence="1" type="ORF">L2E82_41537</name>
</gene>
<proteinExistence type="predicted"/>
<dbReference type="Proteomes" id="UP001055811">
    <property type="component" value="Linkage Group LG07"/>
</dbReference>